<dbReference type="PANTHER" id="PTHR22907">
    <property type="entry name" value="GH04558P"/>
    <property type="match status" value="1"/>
</dbReference>
<name>A0A183EKG2_9BILA</name>
<organism evidence="7">
    <name type="scientific">Gongylonema pulchrum</name>
    <dbReference type="NCBI Taxonomy" id="637853"/>
    <lineage>
        <taxon>Eukaryota</taxon>
        <taxon>Metazoa</taxon>
        <taxon>Ecdysozoa</taxon>
        <taxon>Nematoda</taxon>
        <taxon>Chromadorea</taxon>
        <taxon>Rhabditida</taxon>
        <taxon>Spirurina</taxon>
        <taxon>Spiruromorpha</taxon>
        <taxon>Spiruroidea</taxon>
        <taxon>Gongylonematidae</taxon>
        <taxon>Gongylonema</taxon>
    </lineage>
</organism>
<feature type="domain" description="ZP" evidence="4">
    <location>
        <begin position="35"/>
        <end position="179"/>
    </location>
</feature>
<feature type="signal peptide" evidence="3">
    <location>
        <begin position="1"/>
        <end position="21"/>
    </location>
</feature>
<dbReference type="AlphaFoldDB" id="A0A183EKG2"/>
<dbReference type="PROSITE" id="PS51034">
    <property type="entry name" value="ZP_2"/>
    <property type="match status" value="1"/>
</dbReference>
<keyword evidence="1" id="KW-0193">Cuticle</keyword>
<protein>
    <submittedName>
        <fullName evidence="7">ZP domain-containing protein</fullName>
    </submittedName>
</protein>
<evidence type="ECO:0000256" key="3">
    <source>
        <dbReference type="SAM" id="SignalP"/>
    </source>
</evidence>
<reference evidence="5 6" key="2">
    <citation type="submission" date="2018-11" db="EMBL/GenBank/DDBJ databases">
        <authorList>
            <consortium name="Pathogen Informatics"/>
        </authorList>
    </citation>
    <scope>NUCLEOTIDE SEQUENCE [LARGE SCALE GENOMIC DNA]</scope>
</reference>
<keyword evidence="6" id="KW-1185">Reference proteome</keyword>
<dbReference type="OrthoDB" id="6139674at2759"/>
<dbReference type="EMBL" id="UYRT01092646">
    <property type="protein sequence ID" value="VDN38273.1"/>
    <property type="molecule type" value="Genomic_DNA"/>
</dbReference>
<proteinExistence type="predicted"/>
<evidence type="ECO:0000313" key="7">
    <source>
        <dbReference type="WBParaSite" id="GPUH_0002148001-mRNA-1"/>
    </source>
</evidence>
<reference evidence="7" key="1">
    <citation type="submission" date="2016-06" db="UniProtKB">
        <authorList>
            <consortium name="WormBaseParasite"/>
        </authorList>
    </citation>
    <scope>IDENTIFICATION</scope>
</reference>
<dbReference type="Proteomes" id="UP000271098">
    <property type="component" value="Unassembled WGS sequence"/>
</dbReference>
<evidence type="ECO:0000256" key="2">
    <source>
        <dbReference type="ARBA" id="ARBA00022729"/>
    </source>
</evidence>
<dbReference type="GO" id="GO:0042302">
    <property type="term" value="F:structural constituent of cuticle"/>
    <property type="evidence" value="ECO:0007669"/>
    <property type="project" value="UniProtKB-KW"/>
</dbReference>
<keyword evidence="2 3" id="KW-0732">Signal</keyword>
<dbReference type="Pfam" id="PF25057">
    <property type="entry name" value="CUT_N"/>
    <property type="match status" value="1"/>
</dbReference>
<dbReference type="InterPro" id="IPR056953">
    <property type="entry name" value="CUT_N"/>
</dbReference>
<dbReference type="PANTHER" id="PTHR22907:SF51">
    <property type="entry name" value="CUTICLIN-1"/>
    <property type="match status" value="1"/>
</dbReference>
<evidence type="ECO:0000256" key="1">
    <source>
        <dbReference type="ARBA" id="ARBA00022460"/>
    </source>
</evidence>
<dbReference type="WBParaSite" id="GPUH_0002148001-mRNA-1">
    <property type="protein sequence ID" value="GPUH_0002148001-mRNA-1"/>
    <property type="gene ID" value="GPUH_0002148001"/>
</dbReference>
<accession>A0A183EKG2</accession>
<dbReference type="InterPro" id="IPR051962">
    <property type="entry name" value="Cuticlin"/>
</dbReference>
<feature type="chain" id="PRO_5043139193" evidence="3">
    <location>
        <begin position="22"/>
        <end position="179"/>
    </location>
</feature>
<dbReference type="SMART" id="SM00241">
    <property type="entry name" value="ZP"/>
    <property type="match status" value="1"/>
</dbReference>
<evidence type="ECO:0000259" key="4">
    <source>
        <dbReference type="PROSITE" id="PS51034"/>
    </source>
</evidence>
<gene>
    <name evidence="5" type="ORF">GPUH_LOCUS21453</name>
</gene>
<evidence type="ECO:0000313" key="5">
    <source>
        <dbReference type="EMBL" id="VDN38273.1"/>
    </source>
</evidence>
<dbReference type="InterPro" id="IPR001507">
    <property type="entry name" value="ZP_dom"/>
</dbReference>
<evidence type="ECO:0000313" key="6">
    <source>
        <dbReference type="Proteomes" id="UP000271098"/>
    </source>
</evidence>
<sequence>MLDSRLLSTGFLLLLAAWTYAIPVDNGVVGEPEIECGPNAIGITFNTLKPFEGHVYVKGLYDHTECRSDEGGRPVASIDLPFETCSVARTRSMNPRGIFVSTTIVITFHPQFLTKIDHAYRVQCFYMEADKTVSTEIEVSEITSVFATQVVPMPICKYEVRFKLFFIRFLQLCNAENAY</sequence>